<organism evidence="1 2">
    <name type="scientific">Dreissena polymorpha</name>
    <name type="common">Zebra mussel</name>
    <name type="synonym">Mytilus polymorpha</name>
    <dbReference type="NCBI Taxonomy" id="45954"/>
    <lineage>
        <taxon>Eukaryota</taxon>
        <taxon>Metazoa</taxon>
        <taxon>Spiralia</taxon>
        <taxon>Lophotrochozoa</taxon>
        <taxon>Mollusca</taxon>
        <taxon>Bivalvia</taxon>
        <taxon>Autobranchia</taxon>
        <taxon>Heteroconchia</taxon>
        <taxon>Euheterodonta</taxon>
        <taxon>Imparidentia</taxon>
        <taxon>Neoheterodontei</taxon>
        <taxon>Myida</taxon>
        <taxon>Dreissenoidea</taxon>
        <taxon>Dreissenidae</taxon>
        <taxon>Dreissena</taxon>
    </lineage>
</organism>
<dbReference type="EMBL" id="JAIWYP010000011">
    <property type="protein sequence ID" value="KAH3739340.1"/>
    <property type="molecule type" value="Genomic_DNA"/>
</dbReference>
<dbReference type="AlphaFoldDB" id="A0A9D4D729"/>
<proteinExistence type="predicted"/>
<evidence type="ECO:0000313" key="2">
    <source>
        <dbReference type="Proteomes" id="UP000828390"/>
    </source>
</evidence>
<reference evidence="1" key="2">
    <citation type="submission" date="2020-11" db="EMBL/GenBank/DDBJ databases">
        <authorList>
            <person name="McCartney M.A."/>
            <person name="Auch B."/>
            <person name="Kono T."/>
            <person name="Mallez S."/>
            <person name="Becker A."/>
            <person name="Gohl D.M."/>
            <person name="Silverstein K.A.T."/>
            <person name="Koren S."/>
            <person name="Bechman K.B."/>
            <person name="Herman A."/>
            <person name="Abrahante J.E."/>
            <person name="Garbe J."/>
        </authorList>
    </citation>
    <scope>NUCLEOTIDE SEQUENCE</scope>
    <source>
        <strain evidence="1">Duluth1</strain>
        <tissue evidence="1">Whole animal</tissue>
    </source>
</reference>
<dbReference type="Proteomes" id="UP000828390">
    <property type="component" value="Unassembled WGS sequence"/>
</dbReference>
<name>A0A9D4D729_DREPO</name>
<gene>
    <name evidence="1" type="ORF">DPMN_045992</name>
</gene>
<keyword evidence="2" id="KW-1185">Reference proteome</keyword>
<accession>A0A9D4D729</accession>
<protein>
    <submittedName>
        <fullName evidence="1">Uncharacterized protein</fullName>
    </submittedName>
</protein>
<sequence>MMKGTLATTIQCLSRKPHPFKPGDHDCKHIVRKQYQTQADVGLQVAYQLRCTATCLGNKDNLLSANFCCQQSASFTCQDAELSIQNCTGNCKAARV</sequence>
<comment type="caution">
    <text evidence="1">The sequence shown here is derived from an EMBL/GenBank/DDBJ whole genome shotgun (WGS) entry which is preliminary data.</text>
</comment>
<evidence type="ECO:0000313" key="1">
    <source>
        <dbReference type="EMBL" id="KAH3739340.1"/>
    </source>
</evidence>
<reference evidence="1" key="1">
    <citation type="journal article" date="2019" name="bioRxiv">
        <title>The Genome of the Zebra Mussel, Dreissena polymorpha: A Resource for Invasive Species Research.</title>
        <authorList>
            <person name="McCartney M.A."/>
            <person name="Auch B."/>
            <person name="Kono T."/>
            <person name="Mallez S."/>
            <person name="Zhang Y."/>
            <person name="Obille A."/>
            <person name="Becker A."/>
            <person name="Abrahante J.E."/>
            <person name="Garbe J."/>
            <person name="Badalamenti J.P."/>
            <person name="Herman A."/>
            <person name="Mangelson H."/>
            <person name="Liachko I."/>
            <person name="Sullivan S."/>
            <person name="Sone E.D."/>
            <person name="Koren S."/>
            <person name="Silverstein K.A.T."/>
            <person name="Beckman K.B."/>
            <person name="Gohl D.M."/>
        </authorList>
    </citation>
    <scope>NUCLEOTIDE SEQUENCE</scope>
    <source>
        <strain evidence="1">Duluth1</strain>
        <tissue evidence="1">Whole animal</tissue>
    </source>
</reference>